<comment type="caution">
    <text evidence="7">The sequence shown here is derived from an EMBL/GenBank/DDBJ whole genome shotgun (WGS) entry which is preliminary data.</text>
</comment>
<keyword evidence="3" id="KW-0663">Pyridoxal phosphate</keyword>
<evidence type="ECO:0000256" key="5">
    <source>
        <dbReference type="ARBA" id="ARBA00037974"/>
    </source>
</evidence>
<dbReference type="EC" id="4.4.1.13" evidence="2"/>
<organism evidence="7 8">
    <name type="scientific">Roseburia porci</name>
    <dbReference type="NCBI Taxonomy" id="2605790"/>
    <lineage>
        <taxon>Bacteria</taxon>
        <taxon>Bacillati</taxon>
        <taxon>Bacillota</taxon>
        <taxon>Clostridia</taxon>
        <taxon>Lachnospirales</taxon>
        <taxon>Lachnospiraceae</taxon>
        <taxon>Roseburia</taxon>
    </lineage>
</organism>
<proteinExistence type="inferred from homology"/>
<accession>A0A6L5YQN0</accession>
<dbReference type="Proteomes" id="UP000474024">
    <property type="component" value="Unassembled WGS sequence"/>
</dbReference>
<dbReference type="InterPro" id="IPR027619">
    <property type="entry name" value="C-S_lyase_PatB-like"/>
</dbReference>
<evidence type="ECO:0000256" key="2">
    <source>
        <dbReference type="ARBA" id="ARBA00012224"/>
    </source>
</evidence>
<dbReference type="Pfam" id="PF00155">
    <property type="entry name" value="Aminotran_1_2"/>
    <property type="match status" value="1"/>
</dbReference>
<feature type="domain" description="Aminotransferase class I/classII large" evidence="6">
    <location>
        <begin position="32"/>
        <end position="378"/>
    </location>
</feature>
<protein>
    <recommendedName>
        <fullName evidence="2">cysteine-S-conjugate beta-lyase</fullName>
        <ecNumber evidence="2">4.4.1.13</ecNumber>
    </recommendedName>
</protein>
<evidence type="ECO:0000256" key="3">
    <source>
        <dbReference type="ARBA" id="ARBA00022898"/>
    </source>
</evidence>
<evidence type="ECO:0000256" key="1">
    <source>
        <dbReference type="ARBA" id="ARBA00001933"/>
    </source>
</evidence>
<dbReference type="SUPFAM" id="SSF53383">
    <property type="entry name" value="PLP-dependent transferases"/>
    <property type="match status" value="1"/>
</dbReference>
<evidence type="ECO:0000256" key="4">
    <source>
        <dbReference type="ARBA" id="ARBA00023239"/>
    </source>
</evidence>
<dbReference type="Gene3D" id="3.90.1150.10">
    <property type="entry name" value="Aspartate Aminotransferase, domain 1"/>
    <property type="match status" value="1"/>
</dbReference>
<dbReference type="GO" id="GO:0008483">
    <property type="term" value="F:transaminase activity"/>
    <property type="evidence" value="ECO:0007669"/>
    <property type="project" value="UniProtKB-KW"/>
</dbReference>
<keyword evidence="4" id="KW-0456">Lyase</keyword>
<keyword evidence="7" id="KW-0032">Aminotransferase</keyword>
<dbReference type="EMBL" id="VUNI01000006">
    <property type="protein sequence ID" value="MST74412.1"/>
    <property type="molecule type" value="Genomic_DNA"/>
</dbReference>
<dbReference type="InterPro" id="IPR051798">
    <property type="entry name" value="Class-II_PLP-Dep_Aminotrans"/>
</dbReference>
<dbReference type="GO" id="GO:0047804">
    <property type="term" value="F:cysteine-S-conjugate beta-lyase activity"/>
    <property type="evidence" value="ECO:0007669"/>
    <property type="project" value="UniProtKB-EC"/>
</dbReference>
<dbReference type="GO" id="GO:0030170">
    <property type="term" value="F:pyridoxal phosphate binding"/>
    <property type="evidence" value="ECO:0007669"/>
    <property type="project" value="InterPro"/>
</dbReference>
<name>A0A6L5YQN0_9FIRM</name>
<evidence type="ECO:0000313" key="8">
    <source>
        <dbReference type="Proteomes" id="UP000474024"/>
    </source>
</evidence>
<dbReference type="CDD" id="cd00609">
    <property type="entry name" value="AAT_like"/>
    <property type="match status" value="1"/>
</dbReference>
<keyword evidence="8" id="KW-1185">Reference proteome</keyword>
<dbReference type="InterPro" id="IPR015422">
    <property type="entry name" value="PyrdxlP-dep_Trfase_small"/>
</dbReference>
<keyword evidence="7" id="KW-0808">Transferase</keyword>
<sequence>MAYDFDRVHDRRHSNSYKWDIPENELPMWVADMDFQTAPAVIEALKARVEVGSFGYNIVPDEWYEAIQGWWKRRHHLEIRKEWLTFCTGVVPAITCAVKRMTNHGDQVLVQTPVYDIFFHSIENTGRHVLESPLVYEEGQYHVDYVDLEEKLSHPLTTMMILCNPHNPVGKIWSKEELAKIGELCRKHHVMVFSDEIHCDLCDPGQEYVPFASASEICADISITAISASKAFNIAGLQTAAVFTPNEGLRNKIVRGLNTDEIAEPNSFAIQAIIAAFCEGEEWLNELNAYIYRNKQIVREFISQNLPQIHVIDSQATYLLWIDCSAITGQTDELCEYLRKEAGLYLSAGSHYRGNGAAFVRMNTACPKSQIEEGLRRLEKGIRLFSA</sequence>
<dbReference type="InterPro" id="IPR015424">
    <property type="entry name" value="PyrdxlP-dep_Trfase"/>
</dbReference>
<gene>
    <name evidence="7" type="ORF">FYJ75_05090</name>
</gene>
<dbReference type="NCBIfam" id="TIGR04350">
    <property type="entry name" value="C_S_lyase_PatB"/>
    <property type="match status" value="1"/>
</dbReference>
<dbReference type="InterPro" id="IPR004839">
    <property type="entry name" value="Aminotransferase_I/II_large"/>
</dbReference>
<dbReference type="PANTHER" id="PTHR43525:SF1">
    <property type="entry name" value="PROTEIN MALY"/>
    <property type="match status" value="1"/>
</dbReference>
<dbReference type="Gene3D" id="3.40.640.10">
    <property type="entry name" value="Type I PLP-dependent aspartate aminotransferase-like (Major domain)"/>
    <property type="match status" value="1"/>
</dbReference>
<evidence type="ECO:0000259" key="6">
    <source>
        <dbReference type="Pfam" id="PF00155"/>
    </source>
</evidence>
<dbReference type="InterPro" id="IPR015421">
    <property type="entry name" value="PyrdxlP-dep_Trfase_major"/>
</dbReference>
<reference evidence="7 8" key="1">
    <citation type="submission" date="2019-08" db="EMBL/GenBank/DDBJ databases">
        <title>In-depth cultivation of the pig gut microbiome towards novel bacterial diversity and tailored functional studies.</title>
        <authorList>
            <person name="Wylensek D."/>
            <person name="Hitch T.C.A."/>
            <person name="Clavel T."/>
        </authorList>
    </citation>
    <scope>NUCLEOTIDE SEQUENCE [LARGE SCALE GENOMIC DNA]</scope>
    <source>
        <strain evidence="7 8">MUC/MUC-530-WT-4D</strain>
    </source>
</reference>
<comment type="cofactor">
    <cofactor evidence="1">
        <name>pyridoxal 5'-phosphate</name>
        <dbReference type="ChEBI" id="CHEBI:597326"/>
    </cofactor>
</comment>
<evidence type="ECO:0000313" key="7">
    <source>
        <dbReference type="EMBL" id="MST74412.1"/>
    </source>
</evidence>
<dbReference type="AlphaFoldDB" id="A0A6L5YQN0"/>
<dbReference type="PANTHER" id="PTHR43525">
    <property type="entry name" value="PROTEIN MALY"/>
    <property type="match status" value="1"/>
</dbReference>
<dbReference type="RefSeq" id="WP_154429382.1">
    <property type="nucleotide sequence ID" value="NZ_VUNI01000006.1"/>
</dbReference>
<comment type="similarity">
    <text evidence="5">Belongs to the class-II pyridoxal-phosphate-dependent aminotransferase family. MalY/PatB cystathionine beta-lyase subfamily.</text>
</comment>